<protein>
    <submittedName>
        <fullName evidence="1">Uncharacterized protein</fullName>
    </submittedName>
</protein>
<sequence length="526" mass="60375">MNPTIAIYVPYFAIVAVVCLALLARVSGSSELRTPALPPISNGTRSDQRVDRKKIHVDNLHEERTPILGPSTVSSLEEIAEKVSTMVKRSETQPAASQINKRRREENDVESDSNKDANQLQSWWMNLDPDTSQYMIKEANKRADAVSANQVDALILKRWEQEKKTLKEFFESLSHDELLEILKNPMPQTWLSYADKTKEEPYELLYKTLKKRFDEGSLTKKLIFAQEDSSTPTESLARRYKNIQCQQWYGDGQSLDDVFARLKLDKYINSVSLLKAPALKMWLLYAVDFKEENPYVFLMSRMKTVADDKEVAKLLVVAEREGGYKDYLGLEKEGIAGIGSPSWDAWMSYVKYLEGAESKSDDSSITRIGTIKALVFEISHDQEDMHPSNKKRKTVDVELDDHQIAKLLESLQLLDEDTILFMIDGVPIEMEHYLEAFLIEKWMRDKKSLRDIFKMPSDENFFEILKNPIPTVWLLYADKVFQEPYGLLVDEVTKRYKDKLKDKLTLAQKDSGTPDDSLAKSLDALV</sequence>
<evidence type="ECO:0000313" key="1">
    <source>
        <dbReference type="EMBL" id="KAI9916922.1"/>
    </source>
</evidence>
<comment type="caution">
    <text evidence="1">The sequence shown here is derived from an EMBL/GenBank/DDBJ whole genome shotgun (WGS) entry which is preliminary data.</text>
</comment>
<evidence type="ECO:0000313" key="2">
    <source>
        <dbReference type="Proteomes" id="UP001163321"/>
    </source>
</evidence>
<name>A0ACC0WEB7_9STRA</name>
<organism evidence="1 2">
    <name type="scientific">Peronosclerospora sorghi</name>
    <dbReference type="NCBI Taxonomy" id="230839"/>
    <lineage>
        <taxon>Eukaryota</taxon>
        <taxon>Sar</taxon>
        <taxon>Stramenopiles</taxon>
        <taxon>Oomycota</taxon>
        <taxon>Peronosporomycetes</taxon>
        <taxon>Peronosporales</taxon>
        <taxon>Peronosporaceae</taxon>
        <taxon>Peronosclerospora</taxon>
    </lineage>
</organism>
<dbReference type="EMBL" id="CM047581">
    <property type="protein sequence ID" value="KAI9916922.1"/>
    <property type="molecule type" value="Genomic_DNA"/>
</dbReference>
<reference evidence="1 2" key="1">
    <citation type="journal article" date="2022" name="bioRxiv">
        <title>The genome of the oomycete Peronosclerospora sorghi, a cosmopolitan pathogen of maize and sorghum, is inflated with dispersed pseudogenes.</title>
        <authorList>
            <person name="Fletcher K."/>
            <person name="Martin F."/>
            <person name="Isakeit T."/>
            <person name="Cavanaugh K."/>
            <person name="Magill C."/>
            <person name="Michelmore R."/>
        </authorList>
    </citation>
    <scope>NUCLEOTIDE SEQUENCE [LARGE SCALE GENOMIC DNA]</scope>
    <source>
        <strain evidence="1">P6</strain>
    </source>
</reference>
<accession>A0ACC0WEB7</accession>
<keyword evidence="2" id="KW-1185">Reference proteome</keyword>
<dbReference type="Proteomes" id="UP001163321">
    <property type="component" value="Chromosome 2"/>
</dbReference>
<gene>
    <name evidence="1" type="ORF">PsorP6_017132</name>
</gene>
<proteinExistence type="predicted"/>